<feature type="compositionally biased region" description="Basic and acidic residues" evidence="1">
    <location>
        <begin position="47"/>
        <end position="60"/>
    </location>
</feature>
<gene>
    <name evidence="2" type="ORF">RRG08_022601</name>
</gene>
<dbReference type="EMBL" id="JAWDGP010004927">
    <property type="protein sequence ID" value="KAK3761201.1"/>
    <property type="molecule type" value="Genomic_DNA"/>
</dbReference>
<dbReference type="AlphaFoldDB" id="A0AAE0Z2Y9"/>
<evidence type="ECO:0000256" key="1">
    <source>
        <dbReference type="SAM" id="MobiDB-lite"/>
    </source>
</evidence>
<reference evidence="2" key="1">
    <citation type="journal article" date="2023" name="G3 (Bethesda)">
        <title>A reference genome for the long-term kleptoplast-retaining sea slug Elysia crispata morphotype clarki.</title>
        <authorList>
            <person name="Eastman K.E."/>
            <person name="Pendleton A.L."/>
            <person name="Shaikh M.A."/>
            <person name="Suttiyut T."/>
            <person name="Ogas R."/>
            <person name="Tomko P."/>
            <person name="Gavelis G."/>
            <person name="Widhalm J.R."/>
            <person name="Wisecaver J.H."/>
        </authorList>
    </citation>
    <scope>NUCLEOTIDE SEQUENCE</scope>
    <source>
        <strain evidence="2">ECLA1</strain>
    </source>
</reference>
<comment type="caution">
    <text evidence="2">The sequence shown here is derived from an EMBL/GenBank/DDBJ whole genome shotgun (WGS) entry which is preliminary data.</text>
</comment>
<proteinExistence type="predicted"/>
<name>A0AAE0Z2Y9_9GAST</name>
<evidence type="ECO:0000313" key="3">
    <source>
        <dbReference type="Proteomes" id="UP001283361"/>
    </source>
</evidence>
<sequence length="198" mass="22704">MNFCRYRLLNLANRPALAWQPVSSVVYHYGRKVWSLPSQNTGVEYNRKVSSDTGKEKSHQDSLTFISTPPPTNPQTPTYSPNDQKTIELFLSCAVYFGVGRAPRQQETVRSVSKGEKSNYRTTNWRAEKSWRSWYSQRSELGKRCTAGVMDKIQNIAYSRSCSRPAAILVRTPGLVTWVLLQISRYSASTEWRHFEGK</sequence>
<evidence type="ECO:0000313" key="2">
    <source>
        <dbReference type="EMBL" id="KAK3761201.1"/>
    </source>
</evidence>
<feature type="region of interest" description="Disordered" evidence="1">
    <location>
        <begin position="47"/>
        <end position="81"/>
    </location>
</feature>
<accession>A0AAE0Z2Y9</accession>
<organism evidence="2 3">
    <name type="scientific">Elysia crispata</name>
    <name type="common">lettuce slug</name>
    <dbReference type="NCBI Taxonomy" id="231223"/>
    <lineage>
        <taxon>Eukaryota</taxon>
        <taxon>Metazoa</taxon>
        <taxon>Spiralia</taxon>
        <taxon>Lophotrochozoa</taxon>
        <taxon>Mollusca</taxon>
        <taxon>Gastropoda</taxon>
        <taxon>Heterobranchia</taxon>
        <taxon>Euthyneura</taxon>
        <taxon>Panpulmonata</taxon>
        <taxon>Sacoglossa</taxon>
        <taxon>Placobranchoidea</taxon>
        <taxon>Plakobranchidae</taxon>
        <taxon>Elysia</taxon>
    </lineage>
</organism>
<dbReference type="Proteomes" id="UP001283361">
    <property type="component" value="Unassembled WGS sequence"/>
</dbReference>
<protein>
    <submittedName>
        <fullName evidence="2">Uncharacterized protein</fullName>
    </submittedName>
</protein>
<keyword evidence="3" id="KW-1185">Reference proteome</keyword>